<name>A0A1L7X5A5_9HELO</name>
<reference evidence="1 2" key="1">
    <citation type="submission" date="2016-03" db="EMBL/GenBank/DDBJ databases">
        <authorList>
            <person name="Ploux O."/>
        </authorList>
    </citation>
    <scope>NUCLEOTIDE SEQUENCE [LARGE SCALE GENOMIC DNA]</scope>
    <source>
        <strain evidence="1 2">UAMH 11012</strain>
    </source>
</reference>
<dbReference type="EMBL" id="FJOG01000015">
    <property type="protein sequence ID" value="CZR60204.1"/>
    <property type="molecule type" value="Genomic_DNA"/>
</dbReference>
<evidence type="ECO:0000313" key="1">
    <source>
        <dbReference type="EMBL" id="CZR60204.1"/>
    </source>
</evidence>
<dbReference type="AlphaFoldDB" id="A0A1L7X5A5"/>
<sequence length="221" mass="24994">MPLELQEVDLSDSPALANVQISAFFNDPFQKSLYPGMSFESQLVGLIARWPANYHDFVGHWKKVIDTETGEVVSWSKWAFEFTDAGAELQGPTGFPKDFKLEPLTSPKGLNEQLSTEIARKFRESRERHLGERPQLQLKLMVTLPSCQRRGAASLQLFWATEFADRHGLVCWTEASVVAVPVYKKFGFEAVDEIITEFDESVGGGEYVSNCMIREPKRTSR</sequence>
<dbReference type="InterPro" id="IPR052523">
    <property type="entry name" value="Trichothecene_AcTrans"/>
</dbReference>
<organism evidence="1 2">
    <name type="scientific">Phialocephala subalpina</name>
    <dbReference type="NCBI Taxonomy" id="576137"/>
    <lineage>
        <taxon>Eukaryota</taxon>
        <taxon>Fungi</taxon>
        <taxon>Dikarya</taxon>
        <taxon>Ascomycota</taxon>
        <taxon>Pezizomycotina</taxon>
        <taxon>Leotiomycetes</taxon>
        <taxon>Helotiales</taxon>
        <taxon>Mollisiaceae</taxon>
        <taxon>Phialocephala</taxon>
        <taxon>Phialocephala fortinii species complex</taxon>
    </lineage>
</organism>
<dbReference type="PANTHER" id="PTHR42791">
    <property type="entry name" value="GNAT FAMILY ACETYLTRANSFERASE"/>
    <property type="match status" value="1"/>
</dbReference>
<protein>
    <recommendedName>
        <fullName evidence="3">N-acetyltransferase domain-containing protein</fullName>
    </recommendedName>
</protein>
<dbReference type="PANTHER" id="PTHR42791:SF1">
    <property type="entry name" value="N-ACETYLTRANSFERASE DOMAIN-CONTAINING PROTEIN"/>
    <property type="match status" value="1"/>
</dbReference>
<evidence type="ECO:0008006" key="3">
    <source>
        <dbReference type="Google" id="ProtNLM"/>
    </source>
</evidence>
<evidence type="ECO:0000313" key="2">
    <source>
        <dbReference type="Proteomes" id="UP000184330"/>
    </source>
</evidence>
<dbReference type="OrthoDB" id="2115692at2759"/>
<dbReference type="Proteomes" id="UP000184330">
    <property type="component" value="Unassembled WGS sequence"/>
</dbReference>
<gene>
    <name evidence="1" type="ORF">PAC_10100</name>
</gene>
<keyword evidence="2" id="KW-1185">Reference proteome</keyword>
<dbReference type="SUPFAM" id="SSF55729">
    <property type="entry name" value="Acyl-CoA N-acyltransferases (Nat)"/>
    <property type="match status" value="1"/>
</dbReference>
<accession>A0A1L7X5A5</accession>
<dbReference type="InterPro" id="IPR016181">
    <property type="entry name" value="Acyl_CoA_acyltransferase"/>
</dbReference>
<proteinExistence type="predicted"/>
<dbReference type="Gene3D" id="3.40.630.30">
    <property type="match status" value="1"/>
</dbReference>